<name>A0A0V1MGH2_9BILA</name>
<keyword evidence="2" id="KW-1185">Reference proteome</keyword>
<dbReference type="Proteomes" id="UP000054843">
    <property type="component" value="Unassembled WGS sequence"/>
</dbReference>
<comment type="caution">
    <text evidence="1">The sequence shown here is derived from an EMBL/GenBank/DDBJ whole genome shotgun (WGS) entry which is preliminary data.</text>
</comment>
<dbReference type="AlphaFoldDB" id="A0A0V1MGH2"/>
<accession>A0A0V1MGH2</accession>
<sequence>LLSKQTTDGVLQHQNRRRLEKSLSNITIFIRNSNQRNTALQKKYLQMMGSQETNFMLM</sequence>
<evidence type="ECO:0000313" key="1">
    <source>
        <dbReference type="EMBL" id="KRZ70709.1"/>
    </source>
</evidence>
<organism evidence="1 2">
    <name type="scientific">Trichinella papuae</name>
    <dbReference type="NCBI Taxonomy" id="268474"/>
    <lineage>
        <taxon>Eukaryota</taxon>
        <taxon>Metazoa</taxon>
        <taxon>Ecdysozoa</taxon>
        <taxon>Nematoda</taxon>
        <taxon>Enoplea</taxon>
        <taxon>Dorylaimia</taxon>
        <taxon>Trichinellida</taxon>
        <taxon>Trichinellidae</taxon>
        <taxon>Trichinella</taxon>
    </lineage>
</organism>
<evidence type="ECO:0000313" key="2">
    <source>
        <dbReference type="Proteomes" id="UP000054843"/>
    </source>
</evidence>
<gene>
    <name evidence="1" type="ORF">T10_5554</name>
</gene>
<proteinExistence type="predicted"/>
<protein>
    <submittedName>
        <fullName evidence="1">Uncharacterized protein</fullName>
    </submittedName>
</protein>
<feature type="non-terminal residue" evidence="1">
    <location>
        <position position="1"/>
    </location>
</feature>
<dbReference type="EMBL" id="JYDO01000109">
    <property type="protein sequence ID" value="KRZ70710.1"/>
    <property type="molecule type" value="Genomic_DNA"/>
</dbReference>
<dbReference type="EMBL" id="JYDO01000109">
    <property type="protein sequence ID" value="KRZ70709.1"/>
    <property type="molecule type" value="Genomic_DNA"/>
</dbReference>
<reference evidence="1 2" key="1">
    <citation type="submission" date="2015-01" db="EMBL/GenBank/DDBJ databases">
        <title>Evolution of Trichinella species and genotypes.</title>
        <authorList>
            <person name="Korhonen P.K."/>
            <person name="Edoardo P."/>
            <person name="Giuseppe L.R."/>
            <person name="Gasser R.B."/>
        </authorList>
    </citation>
    <scope>NUCLEOTIDE SEQUENCE [LARGE SCALE GENOMIC DNA]</scope>
    <source>
        <strain evidence="1">ISS1980</strain>
    </source>
</reference>